<dbReference type="Proteomes" id="UP001172083">
    <property type="component" value="Unassembled WGS sequence"/>
</dbReference>
<gene>
    <name evidence="2" type="ORF">QQ020_33005</name>
</gene>
<feature type="domain" description="TfoX N-terminal" evidence="1">
    <location>
        <begin position="20"/>
        <end position="102"/>
    </location>
</feature>
<accession>A0ABT8LGP1</accession>
<sequence>MSYNENLVNSVREALVDFPKKIEEKKMFQGLTFMVDGKMCIGIRDDEIMCRIDPEIYESVLEKTGCRPMIHGKRTIKGYVFVNEEGYKRKEDFDFWIGCCLEFNKKAKASKKRK</sequence>
<reference evidence="2" key="1">
    <citation type="submission" date="2023-06" db="EMBL/GenBank/DDBJ databases">
        <title>Genomic of Agaribacillus aureum.</title>
        <authorList>
            <person name="Wang G."/>
        </authorList>
    </citation>
    <scope>NUCLEOTIDE SEQUENCE</scope>
    <source>
        <strain evidence="2">BMA12</strain>
    </source>
</reference>
<organism evidence="2 3">
    <name type="scientific">Agaribacillus aureus</name>
    <dbReference type="NCBI Taxonomy" id="3051825"/>
    <lineage>
        <taxon>Bacteria</taxon>
        <taxon>Pseudomonadati</taxon>
        <taxon>Bacteroidota</taxon>
        <taxon>Cytophagia</taxon>
        <taxon>Cytophagales</taxon>
        <taxon>Splendidivirgaceae</taxon>
        <taxon>Agaribacillus</taxon>
    </lineage>
</organism>
<keyword evidence="3" id="KW-1185">Reference proteome</keyword>
<name>A0ABT8LGP1_9BACT</name>
<protein>
    <submittedName>
        <fullName evidence="2">TfoX/Sxy family protein</fullName>
    </submittedName>
</protein>
<dbReference type="Pfam" id="PF04993">
    <property type="entry name" value="TfoX_N"/>
    <property type="match status" value="1"/>
</dbReference>
<evidence type="ECO:0000313" key="2">
    <source>
        <dbReference type="EMBL" id="MDN5216937.1"/>
    </source>
</evidence>
<evidence type="ECO:0000313" key="3">
    <source>
        <dbReference type="Proteomes" id="UP001172083"/>
    </source>
</evidence>
<dbReference type="InterPro" id="IPR007076">
    <property type="entry name" value="TfoX_N"/>
</dbReference>
<dbReference type="Gene3D" id="3.30.1460.30">
    <property type="entry name" value="YgaC/TfoX-N like chaperone"/>
    <property type="match status" value="1"/>
</dbReference>
<proteinExistence type="predicted"/>
<dbReference type="EMBL" id="JAUJEB010000012">
    <property type="protein sequence ID" value="MDN5216937.1"/>
    <property type="molecule type" value="Genomic_DNA"/>
</dbReference>
<dbReference type="RefSeq" id="WP_346762275.1">
    <property type="nucleotide sequence ID" value="NZ_JAUJEB010000012.1"/>
</dbReference>
<comment type="caution">
    <text evidence="2">The sequence shown here is derived from an EMBL/GenBank/DDBJ whole genome shotgun (WGS) entry which is preliminary data.</text>
</comment>
<evidence type="ECO:0000259" key="1">
    <source>
        <dbReference type="Pfam" id="PF04993"/>
    </source>
</evidence>
<dbReference type="SUPFAM" id="SSF159894">
    <property type="entry name" value="YgaC/TfoX-N like"/>
    <property type="match status" value="1"/>
</dbReference>